<protein>
    <recommendedName>
        <fullName evidence="1">Tox-REase-7 domain-containing protein</fullName>
    </recommendedName>
</protein>
<accession>A0A7L5BPJ2</accession>
<gene>
    <name evidence="2" type="ORF">G3A56_23330</name>
</gene>
<sequence length="89" mass="9881">MTVPLSNGVKVTTIPDLWGRNVGGLIEVKNVEALSNSNQLRAQIREALKTRQPLNLVLSPRTRTVSQKLVDDIKKQAARFMSTTPQPMI</sequence>
<keyword evidence="3" id="KW-1185">Reference proteome</keyword>
<dbReference type="KEGG" id="roy:G3A56_23330"/>
<evidence type="ECO:0000259" key="1">
    <source>
        <dbReference type="Pfam" id="PF15649"/>
    </source>
</evidence>
<reference evidence="2 3" key="1">
    <citation type="submission" date="2020-02" db="EMBL/GenBank/DDBJ databases">
        <title>Plant-Promoting Endophytic Bacterium Rhizobium oryzihabitans sp. nov., Isolated from the Root of Rice.</title>
        <authorList>
            <person name="zhao J."/>
            <person name="Zhang G."/>
        </authorList>
    </citation>
    <scope>NUCLEOTIDE SEQUENCE [LARGE SCALE GENOMIC DNA]</scope>
    <source>
        <strain evidence="2 3">M15</strain>
    </source>
</reference>
<dbReference type="Proteomes" id="UP000464865">
    <property type="component" value="Chromosome M15-12"/>
</dbReference>
<dbReference type="InterPro" id="IPR028903">
    <property type="entry name" value="Tox-REase-7_dom"/>
</dbReference>
<organism evidence="2 3">
    <name type="scientific">Rhizobium oryzihabitans</name>
    <dbReference type="NCBI Taxonomy" id="2267833"/>
    <lineage>
        <taxon>Bacteria</taxon>
        <taxon>Pseudomonadati</taxon>
        <taxon>Pseudomonadota</taxon>
        <taxon>Alphaproteobacteria</taxon>
        <taxon>Hyphomicrobiales</taxon>
        <taxon>Rhizobiaceae</taxon>
        <taxon>Rhizobium/Agrobacterium group</taxon>
        <taxon>Rhizobium</taxon>
    </lineage>
</organism>
<proteinExistence type="predicted"/>
<name>A0A7L5BPJ2_9HYPH</name>
<evidence type="ECO:0000313" key="3">
    <source>
        <dbReference type="Proteomes" id="UP000464865"/>
    </source>
</evidence>
<dbReference type="EMBL" id="CP048635">
    <property type="protein sequence ID" value="QIB40751.1"/>
    <property type="molecule type" value="Genomic_DNA"/>
</dbReference>
<feature type="domain" description="Tox-REase-7" evidence="1">
    <location>
        <begin position="4"/>
        <end position="68"/>
    </location>
</feature>
<evidence type="ECO:0000313" key="2">
    <source>
        <dbReference type="EMBL" id="QIB40751.1"/>
    </source>
</evidence>
<dbReference type="AlphaFoldDB" id="A0A7L5BPJ2"/>
<dbReference type="Pfam" id="PF15649">
    <property type="entry name" value="Tox-REase-7"/>
    <property type="match status" value="1"/>
</dbReference>